<organism evidence="10 11">
    <name type="scientific">Roseomonas populi</name>
    <dbReference type="NCBI Taxonomy" id="3121582"/>
    <lineage>
        <taxon>Bacteria</taxon>
        <taxon>Pseudomonadati</taxon>
        <taxon>Pseudomonadota</taxon>
        <taxon>Alphaproteobacteria</taxon>
        <taxon>Acetobacterales</taxon>
        <taxon>Roseomonadaceae</taxon>
        <taxon>Roseomonas</taxon>
    </lineage>
</organism>
<keyword evidence="6" id="KW-0479">Metal-binding</keyword>
<evidence type="ECO:0000313" key="11">
    <source>
        <dbReference type="Proteomes" id="UP001524642"/>
    </source>
</evidence>
<feature type="transmembrane region" description="Helical" evidence="8">
    <location>
        <begin position="124"/>
        <end position="144"/>
    </location>
</feature>
<feature type="transmembrane region" description="Helical" evidence="8">
    <location>
        <begin position="288"/>
        <end position="308"/>
    </location>
</feature>
<feature type="transmembrane region" description="Helical" evidence="8">
    <location>
        <begin position="430"/>
        <end position="456"/>
    </location>
</feature>
<evidence type="ECO:0000256" key="1">
    <source>
        <dbReference type="ARBA" id="ARBA00004141"/>
    </source>
</evidence>
<feature type="transmembrane region" description="Helical" evidence="8">
    <location>
        <begin position="396"/>
        <end position="418"/>
    </location>
</feature>
<feature type="transmembrane region" description="Helical" evidence="8">
    <location>
        <begin position="320"/>
        <end position="339"/>
    </location>
</feature>
<feature type="compositionally biased region" description="Basic and acidic residues" evidence="7">
    <location>
        <begin position="541"/>
        <end position="554"/>
    </location>
</feature>
<feature type="transmembrane region" description="Helical" evidence="8">
    <location>
        <begin position="468"/>
        <end position="488"/>
    </location>
</feature>
<feature type="region of interest" description="Disordered" evidence="7">
    <location>
        <begin position="510"/>
        <end position="561"/>
    </location>
</feature>
<reference evidence="10 11" key="1">
    <citation type="submission" date="2022-06" db="EMBL/GenBank/DDBJ databases">
        <title>Roseomonas CN29.</title>
        <authorList>
            <person name="Cheng Y."/>
            <person name="He X."/>
        </authorList>
    </citation>
    <scope>NUCLEOTIDE SEQUENCE [LARGE SCALE GENOMIC DNA]</scope>
    <source>
        <strain evidence="10 11">CN29</strain>
    </source>
</reference>
<keyword evidence="6" id="KW-0408">Iron</keyword>
<evidence type="ECO:0000259" key="9">
    <source>
        <dbReference type="PROSITE" id="PS50855"/>
    </source>
</evidence>
<comment type="caution">
    <text evidence="10">The sequence shown here is derived from an EMBL/GenBank/DDBJ whole genome shotgun (WGS) entry which is preliminary data.</text>
</comment>
<keyword evidence="4 8" id="KW-1133">Transmembrane helix</keyword>
<dbReference type="InterPro" id="IPR000883">
    <property type="entry name" value="Cyt_C_Oxase_1"/>
</dbReference>
<sequence>MNHIAPALPAPDAIPHEEPSYLTAERGIGSWLLTTDHKRIALLYMAALTAFFFIGGAGAVAMRLELFTPKPDVLTADGYNRMFTLHGTVMIWFFLVPSIPTTLGNFLIPLMVGARDLAFPRLNLLSWYIFVGAGLVLIYALIAGGVDTGWTFYTPFSTTFSNSYVLLAGLAIILAGFSSIATGVNFLATIHLLRAPGMHWFRLPLFAWAIYGTSLVMVLATPVLTAVLLLIIAERGFGLPVFDPARGGDPLLFQHLFWFYSHPAVYIMILPSFGVISEIVTCFARRNVFGYDFMVYAILWIAIAGFLVWGHHMFVSGQSIYASLAFSFLSFVIAVPSAIKVFNWTFTLYRGQITFEAPMLYAIGFIGLFTIGGLTGLFLASIPIDVHVSDTYYVVGHFHFIMVGGAVSAFYGGLSFWWPKITGRKYPMTWARFAAILMFFGFGFTFFPMFIMGYLGMPRRYHVYPPEFQVWHVMSSAGAVLLAAAYLLPMGYLAWSMIWGEKAEDDPWNATGLEWSTSSPPPRDNFHTPPVVDEGPYFYHPEGEGPGDDHREPHSNQVRGS</sequence>
<feature type="transmembrane region" description="Helical" evidence="8">
    <location>
        <begin position="41"/>
        <end position="62"/>
    </location>
</feature>
<keyword evidence="2 6" id="KW-0679">Respiratory chain</keyword>
<dbReference type="PANTHER" id="PTHR10422:SF18">
    <property type="entry name" value="CYTOCHROME C OXIDASE SUBUNIT 1"/>
    <property type="match status" value="1"/>
</dbReference>
<evidence type="ECO:0000256" key="5">
    <source>
        <dbReference type="ARBA" id="ARBA00023136"/>
    </source>
</evidence>
<dbReference type="InterPro" id="IPR023615">
    <property type="entry name" value="Cyt_c_Oxase_su1_BS"/>
</dbReference>
<dbReference type="Proteomes" id="UP001524642">
    <property type="component" value="Unassembled WGS sequence"/>
</dbReference>
<keyword evidence="6" id="KW-0349">Heme</keyword>
<evidence type="ECO:0000256" key="2">
    <source>
        <dbReference type="ARBA" id="ARBA00022660"/>
    </source>
</evidence>
<dbReference type="InterPro" id="IPR036927">
    <property type="entry name" value="Cyt_c_oxase-like_su1_sf"/>
</dbReference>
<evidence type="ECO:0000256" key="4">
    <source>
        <dbReference type="ARBA" id="ARBA00022989"/>
    </source>
</evidence>
<evidence type="ECO:0000256" key="3">
    <source>
        <dbReference type="ARBA" id="ARBA00022692"/>
    </source>
</evidence>
<evidence type="ECO:0000256" key="6">
    <source>
        <dbReference type="RuleBase" id="RU000370"/>
    </source>
</evidence>
<dbReference type="Gene3D" id="1.20.210.10">
    <property type="entry name" value="Cytochrome c oxidase-like, subunit I domain"/>
    <property type="match status" value="1"/>
</dbReference>
<protein>
    <submittedName>
        <fullName evidence="10">Cbb3-type cytochrome c oxidase subunit I</fullName>
    </submittedName>
</protein>
<keyword evidence="11" id="KW-1185">Reference proteome</keyword>
<proteinExistence type="inferred from homology"/>
<comment type="similarity">
    <text evidence="6">Belongs to the heme-copper respiratory oxidase family.</text>
</comment>
<feature type="transmembrane region" description="Helical" evidence="8">
    <location>
        <begin position="89"/>
        <end position="112"/>
    </location>
</feature>
<evidence type="ECO:0000256" key="8">
    <source>
        <dbReference type="SAM" id="Phobius"/>
    </source>
</evidence>
<keyword evidence="6" id="KW-0813">Transport</keyword>
<comment type="subcellular location">
    <subcellularLocation>
        <location evidence="1">Membrane</location>
        <topology evidence="1">Multi-pass membrane protein</topology>
    </subcellularLocation>
</comment>
<feature type="transmembrane region" description="Helical" evidence="8">
    <location>
        <begin position="360"/>
        <end position="384"/>
    </location>
</feature>
<feature type="transmembrane region" description="Helical" evidence="8">
    <location>
        <begin position="205"/>
        <end position="232"/>
    </location>
</feature>
<dbReference type="SUPFAM" id="SSF81442">
    <property type="entry name" value="Cytochrome c oxidase subunit I-like"/>
    <property type="match status" value="1"/>
</dbReference>
<dbReference type="PROSITE" id="PS50855">
    <property type="entry name" value="COX1"/>
    <property type="match status" value="1"/>
</dbReference>
<dbReference type="EMBL" id="JANJOU010000009">
    <property type="protein sequence ID" value="MCR0982923.1"/>
    <property type="molecule type" value="Genomic_DNA"/>
</dbReference>
<dbReference type="PROSITE" id="PS00077">
    <property type="entry name" value="COX1_CUB"/>
    <property type="match status" value="1"/>
</dbReference>
<feature type="domain" description="Cytochrome oxidase subunit I profile" evidence="9">
    <location>
        <begin position="31"/>
        <end position="533"/>
    </location>
</feature>
<keyword evidence="6" id="KW-0249">Electron transport</keyword>
<gene>
    <name evidence="10" type="ORF">NRP21_12785</name>
</gene>
<dbReference type="Pfam" id="PF00115">
    <property type="entry name" value="COX1"/>
    <property type="match status" value="1"/>
</dbReference>
<keyword evidence="5 8" id="KW-0472">Membrane</keyword>
<accession>A0ABT1X6A2</accession>
<dbReference type="InterPro" id="IPR023616">
    <property type="entry name" value="Cyt_c_oxase-like_su1_dom"/>
</dbReference>
<evidence type="ECO:0000313" key="10">
    <source>
        <dbReference type="EMBL" id="MCR0982923.1"/>
    </source>
</evidence>
<evidence type="ECO:0000256" key="7">
    <source>
        <dbReference type="SAM" id="MobiDB-lite"/>
    </source>
</evidence>
<feature type="transmembrane region" description="Helical" evidence="8">
    <location>
        <begin position="164"/>
        <end position="193"/>
    </location>
</feature>
<dbReference type="PRINTS" id="PR01165">
    <property type="entry name" value="CYCOXIDASEI"/>
</dbReference>
<keyword evidence="3 6" id="KW-0812">Transmembrane</keyword>
<feature type="transmembrane region" description="Helical" evidence="8">
    <location>
        <begin position="252"/>
        <end position="276"/>
    </location>
</feature>
<dbReference type="PANTHER" id="PTHR10422">
    <property type="entry name" value="CYTOCHROME C OXIDASE SUBUNIT 1"/>
    <property type="match status" value="1"/>
</dbReference>
<name>A0ABT1X6A2_9PROT</name>